<dbReference type="Gene3D" id="3.60.40.10">
    <property type="entry name" value="PPM-type phosphatase domain"/>
    <property type="match status" value="1"/>
</dbReference>
<reference evidence="9" key="1">
    <citation type="submission" date="2013-08" db="EMBL/GenBank/DDBJ databases">
        <title>Comparison of modified E. coli strains.</title>
        <authorList>
            <person name="Juergensen J."/>
            <person name="Bonge A."/>
            <person name="Streit W.R."/>
        </authorList>
    </citation>
    <scope>NUCLEOTIDE SEQUENCE</scope>
</reference>
<organism evidence="9">
    <name type="scientific">uncultured bacterium fosmid pJB84G2</name>
    <dbReference type="NCBI Taxonomy" id="1478072"/>
    <lineage>
        <taxon>Bacteria</taxon>
        <taxon>environmental samples</taxon>
    </lineage>
</organism>
<evidence type="ECO:0000256" key="4">
    <source>
        <dbReference type="ARBA" id="ARBA00022801"/>
    </source>
</evidence>
<evidence type="ECO:0000313" key="9">
    <source>
        <dbReference type="EMBL" id="AIF26724.1"/>
    </source>
</evidence>
<dbReference type="InterPro" id="IPR052016">
    <property type="entry name" value="Bact_Sigma-Reg"/>
</dbReference>
<feature type="transmembrane region" description="Helical" evidence="7">
    <location>
        <begin position="75"/>
        <end position="98"/>
    </location>
</feature>
<dbReference type="SMART" id="SM00331">
    <property type="entry name" value="PP2C_SIG"/>
    <property type="match status" value="1"/>
</dbReference>
<accession>A0A0H3U7Z1</accession>
<dbReference type="SUPFAM" id="SSF81606">
    <property type="entry name" value="PP2C-like"/>
    <property type="match status" value="1"/>
</dbReference>
<feature type="domain" description="HAMP" evidence="8">
    <location>
        <begin position="539"/>
        <end position="591"/>
    </location>
</feature>
<dbReference type="PROSITE" id="PS50885">
    <property type="entry name" value="HAMP"/>
    <property type="match status" value="1"/>
</dbReference>
<dbReference type="Pfam" id="PF07694">
    <property type="entry name" value="5TM-5TMR_LYT"/>
    <property type="match status" value="1"/>
</dbReference>
<proteinExistence type="predicted"/>
<dbReference type="InterPro" id="IPR011620">
    <property type="entry name" value="Sig_transdc_His_kinase_LytS_TM"/>
</dbReference>
<evidence type="ECO:0000256" key="1">
    <source>
        <dbReference type="ARBA" id="ARBA00004651"/>
    </source>
</evidence>
<dbReference type="PANTHER" id="PTHR43156:SF2">
    <property type="entry name" value="STAGE II SPORULATION PROTEIN E"/>
    <property type="match status" value="1"/>
</dbReference>
<keyword evidence="5 7" id="KW-1133">Transmembrane helix</keyword>
<keyword evidence="4" id="KW-0378">Hydrolase</keyword>
<sequence>MIYSKQMIYLYLCLTALIPIAVTIGYYFSKEKTIFNLVPKFWQQIIIGIGFGLVTIACTELGQKTNSAIASISDVAPLLSGIIFGGPSGIIAGCIGALERGLTCFWYQGQVDIWASVISLLFSGVFAALIRKYLFENKYPSWGFAIAITVVLEVLHFVLIFLFNLSNPNIAMESIRAICLPVFLASVFAVLVPVILINILNKRKFNDEIRKNTKTRMSTQVQIWLLSSIAFCYAISTLIVYGVQTNSAYKNADTTFKLTINDVSDDVNDASKNYLSPILEDVIERYNQDPYQEGKVVEYAQKLHNLMTGPDNLYTLASVDLISLNEYGNFICSSDIVWGEKCGYKYDFYMTQFPGQSYDLHQKMLEYSSVPYQPFIQAFGKRSDDTRGDYYLKYAAQRINDSQYIAISIDADVFYPFVESQIADITSFRHVNNTGHIIIMEHTGRVVSNNSDPRFIGRELEPEIKNLSDESKQFVRQTGNVYQEYAFYMYHFAETYKIVVVLPYEEVMNARDSSFILNTFMEILIFAILYTIIYFLLKRKVVNKIERINSSLGKIIDGDLYIKVDVNSSYEFASLSSDINYTVDTLKKYITEAEKRIDDELAFAKTIQASSLPSTFPAFPDKKQFDIYATMDTAKEVGGDFYDFYVIDKYKLAFLIADVSGKGIPAAMFMMEAKAAIKNLTKGLLKPDEVMTKTNEFLAQHNDANMFVTCWFGILDFKTGHVEFVNAGHNSPLVYRDGKWSYIKQKRDVVLAAVDGYKYTLQEFDLAPGDRLYLYTDGVTEATTKDSELYGEIRLEVYLNTHKGMLLKETLLGVKSDIDTFVKGADQFDDITMLAIEFKGEQK</sequence>
<keyword evidence="3 7" id="KW-0812">Transmembrane</keyword>
<dbReference type="InterPro" id="IPR036457">
    <property type="entry name" value="PPM-type-like_dom_sf"/>
</dbReference>
<dbReference type="PANTHER" id="PTHR43156">
    <property type="entry name" value="STAGE II SPORULATION PROTEIN E-RELATED"/>
    <property type="match status" value="1"/>
</dbReference>
<dbReference type="InterPro" id="IPR001932">
    <property type="entry name" value="PPM-type_phosphatase-like_dom"/>
</dbReference>
<dbReference type="Gene3D" id="6.10.340.10">
    <property type="match status" value="1"/>
</dbReference>
<feature type="transmembrane region" description="Helical" evidence="7">
    <location>
        <begin position="221"/>
        <end position="243"/>
    </location>
</feature>
<keyword evidence="6 7" id="KW-0472">Membrane</keyword>
<feature type="transmembrane region" description="Helical" evidence="7">
    <location>
        <begin position="175"/>
        <end position="200"/>
    </location>
</feature>
<dbReference type="GO" id="GO:0000155">
    <property type="term" value="F:phosphorelay sensor kinase activity"/>
    <property type="evidence" value="ECO:0007669"/>
    <property type="project" value="InterPro"/>
</dbReference>
<dbReference type="GO" id="GO:0016791">
    <property type="term" value="F:phosphatase activity"/>
    <property type="evidence" value="ECO:0007669"/>
    <property type="project" value="TreeGrafter"/>
</dbReference>
<feature type="transmembrane region" description="Helical" evidence="7">
    <location>
        <begin position="7"/>
        <end position="29"/>
    </location>
</feature>
<evidence type="ECO:0000256" key="6">
    <source>
        <dbReference type="ARBA" id="ARBA00023136"/>
    </source>
</evidence>
<evidence type="ECO:0000256" key="7">
    <source>
        <dbReference type="SAM" id="Phobius"/>
    </source>
</evidence>
<dbReference type="EMBL" id="KF540244">
    <property type="protein sequence ID" value="AIF26724.1"/>
    <property type="molecule type" value="Genomic_DNA"/>
</dbReference>
<dbReference type="Pfam" id="PF07228">
    <property type="entry name" value="SpoIIE"/>
    <property type="match status" value="1"/>
</dbReference>
<feature type="transmembrane region" description="Helical" evidence="7">
    <location>
        <begin position="41"/>
        <end position="63"/>
    </location>
</feature>
<evidence type="ECO:0000256" key="3">
    <source>
        <dbReference type="ARBA" id="ARBA00022692"/>
    </source>
</evidence>
<evidence type="ECO:0000259" key="8">
    <source>
        <dbReference type="PROSITE" id="PS50885"/>
    </source>
</evidence>
<feature type="transmembrane region" description="Helical" evidence="7">
    <location>
        <begin position="113"/>
        <end position="130"/>
    </location>
</feature>
<dbReference type="InterPro" id="IPR003660">
    <property type="entry name" value="HAMP_dom"/>
</dbReference>
<dbReference type="GO" id="GO:0071555">
    <property type="term" value="P:cell wall organization"/>
    <property type="evidence" value="ECO:0007669"/>
    <property type="project" value="InterPro"/>
</dbReference>
<name>A0A0H3U7Z1_9BACT</name>
<dbReference type="GO" id="GO:0005886">
    <property type="term" value="C:plasma membrane"/>
    <property type="evidence" value="ECO:0007669"/>
    <property type="project" value="UniProtKB-SubCell"/>
</dbReference>
<evidence type="ECO:0000256" key="2">
    <source>
        <dbReference type="ARBA" id="ARBA00022475"/>
    </source>
</evidence>
<feature type="transmembrane region" description="Helical" evidence="7">
    <location>
        <begin position="142"/>
        <end position="163"/>
    </location>
</feature>
<comment type="subcellular location">
    <subcellularLocation>
        <location evidence="1">Cell membrane</location>
        <topology evidence="1">Multi-pass membrane protein</topology>
    </subcellularLocation>
</comment>
<evidence type="ECO:0000256" key="5">
    <source>
        <dbReference type="ARBA" id="ARBA00022989"/>
    </source>
</evidence>
<feature type="transmembrane region" description="Helical" evidence="7">
    <location>
        <begin position="515"/>
        <end position="537"/>
    </location>
</feature>
<protein>
    <recommendedName>
        <fullName evidence="8">HAMP domain-containing protein</fullName>
    </recommendedName>
</protein>
<dbReference type="AlphaFoldDB" id="A0A0H3U7Z1"/>
<keyword evidence="2" id="KW-1003">Cell membrane</keyword>